<dbReference type="PANTHER" id="PTHR35340">
    <property type="entry name" value="PQQ ENZYME REPEAT PROTEIN-RELATED"/>
    <property type="match status" value="1"/>
</dbReference>
<accession>A0ABU7XL56</accession>
<organism evidence="2 3">
    <name type="scientific">Methylocystis borbori</name>
    <dbReference type="NCBI Taxonomy" id="3118750"/>
    <lineage>
        <taxon>Bacteria</taxon>
        <taxon>Pseudomonadati</taxon>
        <taxon>Pseudomonadota</taxon>
        <taxon>Alphaproteobacteria</taxon>
        <taxon>Hyphomicrobiales</taxon>
        <taxon>Methylocystaceae</taxon>
        <taxon>Methylocystis</taxon>
    </lineage>
</organism>
<dbReference type="Pfam" id="PF05935">
    <property type="entry name" value="Arylsulfotrans"/>
    <property type="match status" value="1"/>
</dbReference>
<evidence type="ECO:0000256" key="1">
    <source>
        <dbReference type="SAM" id="MobiDB-lite"/>
    </source>
</evidence>
<keyword evidence="3" id="KW-1185">Reference proteome</keyword>
<dbReference type="PANTHER" id="PTHR35340:SF5">
    <property type="entry name" value="ASST-DOMAIN-CONTAINING PROTEIN"/>
    <property type="match status" value="1"/>
</dbReference>
<dbReference type="EMBL" id="JAZHYN010000082">
    <property type="protein sequence ID" value="MEF3368100.1"/>
    <property type="molecule type" value="Genomic_DNA"/>
</dbReference>
<reference evidence="2 3" key="1">
    <citation type="submission" date="2024-02" db="EMBL/GenBank/DDBJ databases">
        <authorList>
            <person name="Grouzdev D."/>
        </authorList>
    </citation>
    <scope>NUCLEOTIDE SEQUENCE [LARGE SCALE GENOMIC DNA]</scope>
    <source>
        <strain evidence="2 3">9N</strain>
    </source>
</reference>
<dbReference type="Proteomes" id="UP001350748">
    <property type="component" value="Unassembled WGS sequence"/>
</dbReference>
<dbReference type="RefSeq" id="WP_332083143.1">
    <property type="nucleotide sequence ID" value="NZ_JAZHYN010000082.1"/>
</dbReference>
<dbReference type="InterPro" id="IPR010262">
    <property type="entry name" value="Arylsulfotransferase_bact"/>
</dbReference>
<dbReference type="InterPro" id="IPR053143">
    <property type="entry name" value="Arylsulfate_ST"/>
</dbReference>
<comment type="caution">
    <text evidence="2">The sequence shown here is derived from an EMBL/GenBank/DDBJ whole genome shotgun (WGS) entry which is preliminary data.</text>
</comment>
<gene>
    <name evidence="2" type="ORF">V3H18_16315</name>
</gene>
<dbReference type="SUPFAM" id="SSF50998">
    <property type="entry name" value="Quinoprotein alcohol dehydrogenase-like"/>
    <property type="match status" value="1"/>
</dbReference>
<evidence type="ECO:0000313" key="3">
    <source>
        <dbReference type="Proteomes" id="UP001350748"/>
    </source>
</evidence>
<sequence length="475" mass="52728">MAATTKCAKHLRPSLELRLLALTTAFFFFFFLRAGLFPVRAEPSVYPTGTTIYDPSRAYNSFVLFAGGDDISRLIDLNGNIVRDWKYSGQPVAFIDPALLGGRRGHIFVTLETEEGKGTDLVPGRVQTRIRKTVGEIDWDGKKHWDFGASAPGGRAQQHHDIERLPNGNTLVLANIIYPLPGFAAPQALDDVAYEVNPEGEIVWTWAASDHLDEIGFAPEELKLLKASKNADYLHVNDLKPVGPNHWFDQGDQRFAPDNLIFDSRNANFIAIIDRKTRKIVWTLGPHYPPIAQEGAASRKLPRPVDQISGQHDAHLIPKGLPGAGNLLLFDNQGEAGYPHAALSYTGGSRVLEINPTTKEIVWQYTGANSGNPGWSFRSTHISNARRLPNGNTFIDEGQIGRFFQVTPAGDIVWEYINPYPRRGKDQETGRETLNYAVYRAQPVPYDWAPEGTPHSETPVAPPDNASFRVSTKEK</sequence>
<protein>
    <submittedName>
        <fullName evidence="2">Aryl-sulfate sulfotransferase</fullName>
    </submittedName>
</protein>
<name>A0ABU7XL56_9HYPH</name>
<dbReference type="InterPro" id="IPR011047">
    <property type="entry name" value="Quinoprotein_ADH-like_sf"/>
</dbReference>
<proteinExistence type="predicted"/>
<feature type="region of interest" description="Disordered" evidence="1">
    <location>
        <begin position="447"/>
        <end position="475"/>
    </location>
</feature>
<evidence type="ECO:0000313" key="2">
    <source>
        <dbReference type="EMBL" id="MEF3368100.1"/>
    </source>
</evidence>